<organism evidence="4 5">
    <name type="scientific">Simiduia curdlanivorans</name>
    <dbReference type="NCBI Taxonomy" id="1492769"/>
    <lineage>
        <taxon>Bacteria</taxon>
        <taxon>Pseudomonadati</taxon>
        <taxon>Pseudomonadota</taxon>
        <taxon>Gammaproteobacteria</taxon>
        <taxon>Cellvibrionales</taxon>
        <taxon>Cellvibrionaceae</taxon>
        <taxon>Simiduia</taxon>
    </lineage>
</organism>
<dbReference type="InterPro" id="IPR025722">
    <property type="entry name" value="TetR"/>
</dbReference>
<evidence type="ECO:0000256" key="2">
    <source>
        <dbReference type="PROSITE-ProRule" id="PRU00335"/>
    </source>
</evidence>
<name>A0ABV8VA81_9GAMM</name>
<feature type="DNA-binding region" description="H-T-H motif" evidence="2">
    <location>
        <begin position="37"/>
        <end position="56"/>
    </location>
</feature>
<dbReference type="PANTHER" id="PTHR30055">
    <property type="entry name" value="HTH-TYPE TRANSCRIPTIONAL REGULATOR RUTR"/>
    <property type="match status" value="1"/>
</dbReference>
<dbReference type="RefSeq" id="WP_290262586.1">
    <property type="nucleotide sequence ID" value="NZ_JAUFQG010000004.1"/>
</dbReference>
<proteinExistence type="predicted"/>
<dbReference type="InterPro" id="IPR050109">
    <property type="entry name" value="HTH-type_TetR-like_transc_reg"/>
</dbReference>
<dbReference type="PRINTS" id="PR00455">
    <property type="entry name" value="HTHTETR"/>
</dbReference>
<dbReference type="PANTHER" id="PTHR30055:SF223">
    <property type="entry name" value="HTH-TYPE TRANSCRIPTIONAL REGULATOR UIDR"/>
    <property type="match status" value="1"/>
</dbReference>
<reference evidence="5" key="1">
    <citation type="journal article" date="2019" name="Int. J. Syst. Evol. Microbiol.">
        <title>The Global Catalogue of Microorganisms (GCM) 10K type strain sequencing project: providing services to taxonomists for standard genome sequencing and annotation.</title>
        <authorList>
            <consortium name="The Broad Institute Genomics Platform"/>
            <consortium name="The Broad Institute Genome Sequencing Center for Infectious Disease"/>
            <person name="Wu L."/>
            <person name="Ma J."/>
        </authorList>
    </citation>
    <scope>NUCLEOTIDE SEQUENCE [LARGE SCALE GENOMIC DNA]</scope>
    <source>
        <strain evidence="5">CECT 8570</strain>
    </source>
</reference>
<sequence>MTNAQPSLKPDSQPSTRERILSISQKLFNARGERVVTTNHIAAELGISPGNLYYHFRNKSDIIAELYLRHQAHVLALLTPPSDRPFTMVDKAALLEQLAEALWNCRFFYRDTEHILSESATLAALHKRTFDTVFAKTLQLHQALASAGLIKATAQEQRDLSYNAWIILTNWVSFLRTTLQVDIGDDNNQALIHRGVYQVLALEKAFMTPTALAQLGDLADRYYVALEQPNREVNDAH</sequence>
<evidence type="ECO:0000313" key="4">
    <source>
        <dbReference type="EMBL" id="MFC4364155.1"/>
    </source>
</evidence>
<dbReference type="InterPro" id="IPR009057">
    <property type="entry name" value="Homeodomain-like_sf"/>
</dbReference>
<dbReference type="PROSITE" id="PS50977">
    <property type="entry name" value="HTH_TETR_2"/>
    <property type="match status" value="1"/>
</dbReference>
<evidence type="ECO:0000256" key="1">
    <source>
        <dbReference type="ARBA" id="ARBA00023125"/>
    </source>
</evidence>
<accession>A0ABV8VA81</accession>
<dbReference type="Pfam" id="PF13972">
    <property type="entry name" value="TetR"/>
    <property type="match status" value="1"/>
</dbReference>
<dbReference type="Gene3D" id="1.10.357.10">
    <property type="entry name" value="Tetracycline Repressor, domain 2"/>
    <property type="match status" value="1"/>
</dbReference>
<evidence type="ECO:0000259" key="3">
    <source>
        <dbReference type="PROSITE" id="PS50977"/>
    </source>
</evidence>
<dbReference type="EMBL" id="JBHSCX010000021">
    <property type="protein sequence ID" value="MFC4364155.1"/>
    <property type="molecule type" value="Genomic_DNA"/>
</dbReference>
<protein>
    <submittedName>
        <fullName evidence="4">TetR/AcrR family transcriptional regulator</fullName>
    </submittedName>
</protein>
<feature type="domain" description="HTH tetR-type" evidence="3">
    <location>
        <begin position="14"/>
        <end position="74"/>
    </location>
</feature>
<comment type="caution">
    <text evidence="4">The sequence shown here is derived from an EMBL/GenBank/DDBJ whole genome shotgun (WGS) entry which is preliminary data.</text>
</comment>
<dbReference type="InterPro" id="IPR001647">
    <property type="entry name" value="HTH_TetR"/>
</dbReference>
<dbReference type="Proteomes" id="UP001595840">
    <property type="component" value="Unassembled WGS sequence"/>
</dbReference>
<gene>
    <name evidence="4" type="ORF">ACFOX3_17720</name>
</gene>
<dbReference type="SUPFAM" id="SSF46689">
    <property type="entry name" value="Homeodomain-like"/>
    <property type="match status" value="1"/>
</dbReference>
<dbReference type="Pfam" id="PF00440">
    <property type="entry name" value="TetR_N"/>
    <property type="match status" value="1"/>
</dbReference>
<evidence type="ECO:0000313" key="5">
    <source>
        <dbReference type="Proteomes" id="UP001595840"/>
    </source>
</evidence>
<keyword evidence="5" id="KW-1185">Reference proteome</keyword>
<keyword evidence="1 2" id="KW-0238">DNA-binding</keyword>